<gene>
    <name evidence="3" type="primary">sprA</name>
    <name evidence="3" type="ORF">GCM10011312_03990</name>
</gene>
<feature type="region of interest" description="Disordered" evidence="1">
    <location>
        <begin position="1134"/>
        <end position="1158"/>
    </location>
</feature>
<feature type="domain" description="Gliding motility protein SprA N-terminal" evidence="2">
    <location>
        <begin position="1106"/>
        <end position="1598"/>
    </location>
</feature>
<evidence type="ECO:0000313" key="3">
    <source>
        <dbReference type="EMBL" id="GGD83087.1"/>
    </source>
</evidence>
<dbReference type="NCBIfam" id="TIGR04189">
    <property type="entry name" value="surface_SprA"/>
    <property type="match status" value="1"/>
</dbReference>
<dbReference type="InterPro" id="IPR025684">
    <property type="entry name" value="SprA_N_dom"/>
</dbReference>
<feature type="compositionally biased region" description="Basic and acidic residues" evidence="1">
    <location>
        <begin position="1919"/>
        <end position="1932"/>
    </location>
</feature>
<organism evidence="3 4">
    <name type="scientific">Planktosalinus lacus</name>
    <dbReference type="NCBI Taxonomy" id="1526573"/>
    <lineage>
        <taxon>Bacteria</taxon>
        <taxon>Pseudomonadati</taxon>
        <taxon>Bacteroidota</taxon>
        <taxon>Flavobacteriia</taxon>
        <taxon>Flavobacteriales</taxon>
        <taxon>Flavobacteriaceae</taxon>
        <taxon>Planktosalinus</taxon>
    </lineage>
</organism>
<dbReference type="InterPro" id="IPR026377">
    <property type="entry name" value="Cell_surface_SprA"/>
</dbReference>
<evidence type="ECO:0000256" key="1">
    <source>
        <dbReference type="SAM" id="MobiDB-lite"/>
    </source>
</evidence>
<proteinExistence type="predicted"/>
<feature type="region of interest" description="Disordered" evidence="1">
    <location>
        <begin position="1895"/>
        <end position="1970"/>
    </location>
</feature>
<name>A0A8J2Y552_9FLAO</name>
<reference evidence="3" key="2">
    <citation type="submission" date="2020-09" db="EMBL/GenBank/DDBJ databases">
        <authorList>
            <person name="Sun Q."/>
            <person name="Zhou Y."/>
        </authorList>
    </citation>
    <scope>NUCLEOTIDE SEQUENCE</scope>
    <source>
        <strain evidence="3">CGMCC 1.12924</strain>
    </source>
</reference>
<evidence type="ECO:0000313" key="4">
    <source>
        <dbReference type="Proteomes" id="UP000652231"/>
    </source>
</evidence>
<evidence type="ECO:0000259" key="2">
    <source>
        <dbReference type="Pfam" id="PF14349"/>
    </source>
</evidence>
<feature type="region of interest" description="Disordered" evidence="1">
    <location>
        <begin position="467"/>
        <end position="493"/>
    </location>
</feature>
<sequence length="2420" mass="272439">MSIAATAQVPDPEENNQTEQDTLKTGFSMGQMDLPNPPSIIDLYTYDPVSGMYIYNQMLGSFSISYPMVLTQEEYQDLILEEEMKSYFKSKIDAADGRKEGTEEEQKNLLPSFYVDSNLFETIFGGNVIEVIPQGSVEMDLGLLYTKQDNPSFSPRNRSNLTFDFDQRISLSLLGKVGERLQITANYDTQSTFDFQNQIKLEYTPTEDQIIQTIEVGNVSMPLNSSLIQGAQSLFGVKTELQFGKTRVTGVFSEQKSESRSVVAQGGGTVNDFDVFALEYDEDRHFFLSHYFRDKYDDALEQYPFVNSNVQISRIEVWVTNLTNTTDNVRNIVALQDIGESDPSNIGLSFPPGGFVNRPPGSYPDNGNNDFNPFGIEGGAQSVLNQNIRNVSTVESGFGGVQVSQGRDYVTLENARRLMPNEYTLNGQLGYISLNQRLSNDEVLAVAYQYTVNGRVYQVGEFSNDGIESTQGGNIGDPNPDPNPDPNAPQPGESQNIVVKMLKSNIVNVNQPIWDLMMKNIYSLGAFQLEQEDFRLNILYTDPSPLNYITAAEGNSEFPATPLPEDVDQTTLLKVFNLDRLNYNNDPQQGGDGFFDFLPGLTVDTQNGRVIFTTVEPFGEHLFDELSTSGSSENYDVPATYNANQNKYVFRSLYRTTKTVAEQEDSDKNKFQLKGTYKSSGADGISIGAFNIPQGSVTVTAGGRLLAEGVDYTVNYQLGRVQILDQALLNSNTPIQITTENNTVFGQQTKRFTGLNVEHQFNENFLIGATYLNLNERPLTQKTNLSSEPINNTIFGFNANYSTKVPFLTRLVNKLPNIDTDVESNLSLRGEFAYLMPGSPKVADFDGKTTVYVDDFEGSQTMLDVKAPLSWHLASTPVDFGGELENNNPAYNFNRAKLAWYTIDPIFYSTQRPNGISNDDLSSYKTRRLFINEIFPDTDIVQGQTQAVFSLDLSYFPSERGPYNYNPETGGTNDLPNPSSRWAGITRELNTTDFEKSNVEYIQFWVLDPFIYDENATNNGGQLRFNLGSISEDILKTGRKQYENGLPPDGGTEGTRETVYGKVPTNQSLVYAFDTQGQQRTNQDIGLDGANDAEEASLFPLFGGLPDPAGDNYTYFLQAEGDIVTRYKNYNGTQGNSPVEVTDTNRGSTTLPDVEDYNRDNTMNTVNSYFEYEIDLFPGMNVDNNPYITDVRELEVNLQNNETQSVRWVQFKIPISSPDRAVNGITDFRSIRFMRMFLTDFEEDITFRFGTLDLVRGDYRRYTQSLNPAGTLPANSNTTFEVESVSIEENAGRQPIPYVLPPGVEREELINNNSNIRQNEQSLALRVCGLEPEDGRSVYKNYNIDMRQYKNLEMFIHAESLVNQIALNDGDLVAFMRLGNDLNQNFYEVEIPLNLTNFGATSPEEIWPVENRMNLPLKLLQEVKSIVLGNPEAYDLSEIVYFNESELEGSLGGPENDMRIGIKGNPSYGNVRTIMIGVKNATDAEICGEVWVNELRLTELNNEGGWAAVASMDVNLADFASVSAIGKRTTVGFGSIEQGPNERSLEDVQQYDVVTNVNVGQLLPQNWGIQVPFNYAIGEELITPLYDPEFQDIELDARIDNAESAEERDQIRDQSVDYTKRQSINFIGVRKERTGDKKPQPYDVENITLSYSYNQVDHNSFEIEESLEQNMMLGATYDYSFTPKPVEPFKKNDSLFRSSYLQLLKDFNFNYLPTNISASTNITRQYNEQKFREINLLPGNIGLPTLYQRNFLFDWQYAMNYNLTNSLRFNFNASNNRIVKNYIDENGIINNEIGVWDGLFDVGEPNQHYQTLQVNYDLPFNKIPFLRFIRATYSYTGNYQWQRGSDLFRNIELELEDGTTGVFDLGNTIQNSNTHRINSTLDMNNLYRYIGLTKRRPTRASSQGAGEESGAGDRGAGSRADRGRGGDEKSNGDENESGEQTVGFSNRDGESGAGGAAGQRGQDGAPRLSGGDKTYNTLIGLLTSVKRFQFNYQENNGIYMPGYLPSVGFMGSLRPSAGFAFGGQGEIRDLAARKGWLTIYPEFNEQYTEVENVQFDYQSNIELFPDFKIDLNGSRTYSESFAENYIVRNDQYRSLAPRTFGNFNISTILIKTAFATSDENSSETFQDFRNNRLLVANRLAEEFYGTSDFPVAEDGYPVGFGKNNQAVLLPAFISAYSGTDASSVKTGIFRDVPIPNWELRYTGLMRLGWFKQNFKRFSIQHGYRADYTVNQFETNLDYDRNDPTQVDQSGNFKNETLLSNVNLLEQFSPLIKLDFEMQNSVRILTEIRKDRALSLSFANNLLTEIQGMEYIVGLGYRIKDLRIGTSFGGTQQILRSDLNFKLDLSLRDNKTIIRYLDVENSQVTAGQTIYGIQFTADYALSKNLTALFYYDHTYSEYAVSTAFPQTTIRGGITLRYNFGN</sequence>
<keyword evidence="4" id="KW-1185">Reference proteome</keyword>
<feature type="compositionally biased region" description="Pro residues" evidence="1">
    <location>
        <begin position="479"/>
        <end position="489"/>
    </location>
</feature>
<dbReference type="Pfam" id="PF14349">
    <property type="entry name" value="SprA_N"/>
    <property type="match status" value="2"/>
</dbReference>
<accession>A0A8J2Y552</accession>
<protein>
    <submittedName>
        <fullName evidence="3">Cell surface protein SprA</fullName>
    </submittedName>
</protein>
<feature type="domain" description="Gliding motility protein SprA N-terminal" evidence="2">
    <location>
        <begin position="39"/>
        <end position="431"/>
    </location>
</feature>
<reference evidence="3" key="1">
    <citation type="journal article" date="2014" name="Int. J. Syst. Evol. Microbiol.">
        <title>Complete genome sequence of Corynebacterium casei LMG S-19264T (=DSM 44701T), isolated from a smear-ripened cheese.</title>
        <authorList>
            <consortium name="US DOE Joint Genome Institute (JGI-PGF)"/>
            <person name="Walter F."/>
            <person name="Albersmeier A."/>
            <person name="Kalinowski J."/>
            <person name="Ruckert C."/>
        </authorList>
    </citation>
    <scope>NUCLEOTIDE SEQUENCE</scope>
    <source>
        <strain evidence="3">CGMCC 1.12924</strain>
    </source>
</reference>
<dbReference type="EMBL" id="BMGK01000001">
    <property type="protein sequence ID" value="GGD83087.1"/>
    <property type="molecule type" value="Genomic_DNA"/>
</dbReference>
<dbReference type="Proteomes" id="UP000652231">
    <property type="component" value="Unassembled WGS sequence"/>
</dbReference>
<comment type="caution">
    <text evidence="3">The sequence shown here is derived from an EMBL/GenBank/DDBJ whole genome shotgun (WGS) entry which is preliminary data.</text>
</comment>
<feature type="compositionally biased region" description="Polar residues" evidence="1">
    <location>
        <begin position="1134"/>
        <end position="1151"/>
    </location>
</feature>